<dbReference type="OrthoDB" id="539213at2759"/>
<evidence type="ECO:0000256" key="3">
    <source>
        <dbReference type="PROSITE-ProRule" id="PRU00023"/>
    </source>
</evidence>
<evidence type="ECO:0000256" key="4">
    <source>
        <dbReference type="SAM" id="MobiDB-lite"/>
    </source>
</evidence>
<feature type="repeat" description="ANK" evidence="3">
    <location>
        <begin position="133"/>
        <end position="166"/>
    </location>
</feature>
<feature type="repeat" description="ANK" evidence="3">
    <location>
        <begin position="99"/>
        <end position="131"/>
    </location>
</feature>
<evidence type="ECO:0000256" key="1">
    <source>
        <dbReference type="ARBA" id="ARBA00022737"/>
    </source>
</evidence>
<dbReference type="InterPro" id="IPR050745">
    <property type="entry name" value="Multifunctional_regulatory"/>
</dbReference>
<keyword evidence="2 3" id="KW-0040">ANK repeat</keyword>
<dbReference type="STRING" id="2880.D7G385"/>
<keyword evidence="6" id="KW-1185">Reference proteome</keyword>
<feature type="compositionally biased region" description="Basic and acidic residues" evidence="4">
    <location>
        <begin position="46"/>
        <end position="63"/>
    </location>
</feature>
<dbReference type="Pfam" id="PF12796">
    <property type="entry name" value="Ank_2"/>
    <property type="match status" value="3"/>
</dbReference>
<dbReference type="OMA" id="THALLMH"/>
<dbReference type="SUPFAM" id="SSF48403">
    <property type="entry name" value="Ankyrin repeat"/>
    <property type="match status" value="1"/>
</dbReference>
<feature type="repeat" description="ANK" evidence="3">
    <location>
        <begin position="62"/>
        <end position="94"/>
    </location>
</feature>
<evidence type="ECO:0000313" key="5">
    <source>
        <dbReference type="EMBL" id="CBJ26932.1"/>
    </source>
</evidence>
<feature type="region of interest" description="Disordered" evidence="4">
    <location>
        <begin position="38"/>
        <end position="63"/>
    </location>
</feature>
<keyword evidence="1" id="KW-0677">Repeat</keyword>
<feature type="compositionally biased region" description="Polar residues" evidence="4">
    <location>
        <begin position="262"/>
        <end position="275"/>
    </location>
</feature>
<dbReference type="PROSITE" id="PS50088">
    <property type="entry name" value="ANK_REPEAT"/>
    <property type="match status" value="5"/>
</dbReference>
<feature type="region of interest" description="Disordered" evidence="4">
    <location>
        <begin position="250"/>
        <end position="310"/>
    </location>
</feature>
<reference evidence="5 6" key="1">
    <citation type="journal article" date="2010" name="Nature">
        <title>The Ectocarpus genome and the independent evolution of multicellularity in brown algae.</title>
        <authorList>
            <person name="Cock J.M."/>
            <person name="Sterck L."/>
            <person name="Rouze P."/>
            <person name="Scornet D."/>
            <person name="Allen A.E."/>
            <person name="Amoutzias G."/>
            <person name="Anthouard V."/>
            <person name="Artiguenave F."/>
            <person name="Aury J.M."/>
            <person name="Badger J.H."/>
            <person name="Beszteri B."/>
            <person name="Billiau K."/>
            <person name="Bonnet E."/>
            <person name="Bothwell J.H."/>
            <person name="Bowler C."/>
            <person name="Boyen C."/>
            <person name="Brownlee C."/>
            <person name="Carrano C.J."/>
            <person name="Charrier B."/>
            <person name="Cho G.Y."/>
            <person name="Coelho S.M."/>
            <person name="Collen J."/>
            <person name="Corre E."/>
            <person name="Da Silva C."/>
            <person name="Delage L."/>
            <person name="Delaroque N."/>
            <person name="Dittami S.M."/>
            <person name="Doulbeau S."/>
            <person name="Elias M."/>
            <person name="Farnham G."/>
            <person name="Gachon C.M."/>
            <person name="Gschloessl B."/>
            <person name="Heesch S."/>
            <person name="Jabbari K."/>
            <person name="Jubin C."/>
            <person name="Kawai H."/>
            <person name="Kimura K."/>
            <person name="Kloareg B."/>
            <person name="Kupper F.C."/>
            <person name="Lang D."/>
            <person name="Le Bail A."/>
            <person name="Leblanc C."/>
            <person name="Lerouge P."/>
            <person name="Lohr M."/>
            <person name="Lopez P.J."/>
            <person name="Martens C."/>
            <person name="Maumus F."/>
            <person name="Michel G."/>
            <person name="Miranda-Saavedra D."/>
            <person name="Morales J."/>
            <person name="Moreau H."/>
            <person name="Motomura T."/>
            <person name="Nagasato C."/>
            <person name="Napoli C.A."/>
            <person name="Nelson D.R."/>
            <person name="Nyvall-Collen P."/>
            <person name="Peters A.F."/>
            <person name="Pommier C."/>
            <person name="Potin P."/>
            <person name="Poulain J."/>
            <person name="Quesneville H."/>
            <person name="Read B."/>
            <person name="Rensing S.A."/>
            <person name="Ritter A."/>
            <person name="Rousvoal S."/>
            <person name="Samanta M."/>
            <person name="Samson G."/>
            <person name="Schroeder D.C."/>
            <person name="Segurens B."/>
            <person name="Strittmatter M."/>
            <person name="Tonon T."/>
            <person name="Tregear J.W."/>
            <person name="Valentin K."/>
            <person name="von Dassow P."/>
            <person name="Yamagishi T."/>
            <person name="Van de Peer Y."/>
            <person name="Wincker P."/>
        </authorList>
    </citation>
    <scope>NUCLEOTIDE SEQUENCE [LARGE SCALE GENOMIC DNA]</scope>
    <source>
        <strain evidence="6">Ec32 / CCAP1310/4</strain>
    </source>
</reference>
<dbReference type="EMBL" id="FN649734">
    <property type="protein sequence ID" value="CBJ26932.1"/>
    <property type="molecule type" value="Genomic_DNA"/>
</dbReference>
<organism evidence="5 6">
    <name type="scientific">Ectocarpus siliculosus</name>
    <name type="common">Brown alga</name>
    <name type="synonym">Conferva siliculosa</name>
    <dbReference type="NCBI Taxonomy" id="2880"/>
    <lineage>
        <taxon>Eukaryota</taxon>
        <taxon>Sar</taxon>
        <taxon>Stramenopiles</taxon>
        <taxon>Ochrophyta</taxon>
        <taxon>PX clade</taxon>
        <taxon>Phaeophyceae</taxon>
        <taxon>Ectocarpales</taxon>
        <taxon>Ectocarpaceae</taxon>
        <taxon>Ectocarpus</taxon>
    </lineage>
</organism>
<dbReference type="InParanoid" id="D7G385"/>
<dbReference type="PROSITE" id="PS50297">
    <property type="entry name" value="ANK_REP_REGION"/>
    <property type="match status" value="5"/>
</dbReference>
<feature type="compositionally biased region" description="Low complexity" evidence="4">
    <location>
        <begin position="296"/>
        <end position="306"/>
    </location>
</feature>
<protein>
    <submittedName>
        <fullName evidence="5">Similar to ankyrin 2,3/unc44</fullName>
    </submittedName>
</protein>
<sequence length="566" mass="58350">MAASEPFPSCSRACSAGVVLLLSVRSGDAAKTRALLRRLPSSENSSDDRVPPLHPDATRDARGHTSLHVASIHDRSEIARLLIAAGASTESVVTSGANEGLTPLRLAAERGHLLTVRALLEAGADTTAEDVVDRATPLHAAASAGHTSVVVELIRRGGAKLEARAVSGQTPLRWALSMGHVGAAEALLEAGADPDAPDRRGACCLHTVAALKSEEDGSSAFAGTGEGSSLPGDMAQLLLSAGANPNLGRAAGRAGRIHPGRTPSSTALTLGSINQSGSGDNSSAAGAHDGGGLWSGSGSESSASESPLHVAARESNVRVAELLLLHGADPNAKTPMREGGMSPLHCAASRPIVRMLLAAGADISVVSADGLTSPLKLACLNAAVGCVKELLSWGADDLSCVPRSTPPSTLLLSSLPSISETAPPCPSSVPLSEASAAQRINVPRLGGLVGSRVPASVRDAADCEEIVRMLCQAPADRAWRRRGWLVMLYARTTAAVAASSTLREQVPPQQQWVPSAKRKRVVGKKSAVAENETSKESGAVKFRDVVGRLFEAQGDQSVVRRVIEWL</sequence>
<feature type="repeat" description="ANK" evidence="3">
    <location>
        <begin position="167"/>
        <end position="199"/>
    </location>
</feature>
<name>D7G385_ECTSI</name>
<dbReference type="SMART" id="SM00248">
    <property type="entry name" value="ANK"/>
    <property type="match status" value="8"/>
</dbReference>
<feature type="compositionally biased region" description="Low complexity" evidence="4">
    <location>
        <begin position="276"/>
        <end position="287"/>
    </location>
</feature>
<dbReference type="AlphaFoldDB" id="D7G385"/>
<dbReference type="PANTHER" id="PTHR24189:SF50">
    <property type="entry name" value="ANKYRIN REPEAT AND SOCS BOX PROTEIN 2"/>
    <property type="match status" value="1"/>
</dbReference>
<dbReference type="PANTHER" id="PTHR24189">
    <property type="entry name" value="MYOTROPHIN"/>
    <property type="match status" value="1"/>
</dbReference>
<feature type="repeat" description="ANK" evidence="3">
    <location>
        <begin position="303"/>
        <end position="335"/>
    </location>
</feature>
<dbReference type="InterPro" id="IPR036770">
    <property type="entry name" value="Ankyrin_rpt-contain_sf"/>
</dbReference>
<evidence type="ECO:0000313" key="6">
    <source>
        <dbReference type="Proteomes" id="UP000002630"/>
    </source>
</evidence>
<accession>D7G385</accession>
<dbReference type="Proteomes" id="UP000002630">
    <property type="component" value="Linkage Group LG09"/>
</dbReference>
<evidence type="ECO:0000256" key="2">
    <source>
        <dbReference type="ARBA" id="ARBA00023043"/>
    </source>
</evidence>
<dbReference type="PRINTS" id="PR01415">
    <property type="entry name" value="ANKYRIN"/>
</dbReference>
<dbReference type="eggNOG" id="KOG4177">
    <property type="taxonomic scope" value="Eukaryota"/>
</dbReference>
<dbReference type="InterPro" id="IPR002110">
    <property type="entry name" value="Ankyrin_rpt"/>
</dbReference>
<dbReference type="EMBL" id="FN648708">
    <property type="protein sequence ID" value="CBJ26932.1"/>
    <property type="molecule type" value="Genomic_DNA"/>
</dbReference>
<gene>
    <name evidence="5" type="ORF">Esi_0050_0083</name>
</gene>
<proteinExistence type="predicted"/>
<dbReference type="Gene3D" id="1.25.40.20">
    <property type="entry name" value="Ankyrin repeat-containing domain"/>
    <property type="match status" value="3"/>
</dbReference>